<protein>
    <submittedName>
        <fullName evidence="2">DUF805 domain-containing protein</fullName>
    </submittedName>
</protein>
<evidence type="ECO:0000313" key="3">
    <source>
        <dbReference type="Proteomes" id="UP000594637"/>
    </source>
</evidence>
<keyword evidence="1" id="KW-1133">Transmembrane helix</keyword>
<dbReference type="Proteomes" id="UP000594637">
    <property type="component" value="Chromosome"/>
</dbReference>
<name>A0A7T0LKG7_9ACTO</name>
<gene>
    <name evidence="2" type="ORF">ID810_11640</name>
</gene>
<sequence>MQTMNDAGYGYAPSWPPAVPGGQLGGFLCLLSCAVRRLHDGGRSGWWALIALIPPLGGIILPVLLALEPRPWLWRPEWVGENVRSAS</sequence>
<accession>A0A7T0LKG7</accession>
<dbReference type="AlphaFoldDB" id="A0A7T0LKG7"/>
<dbReference type="KEGG" id="arep:ID810_11640"/>
<evidence type="ECO:0000313" key="2">
    <source>
        <dbReference type="EMBL" id="QPL05340.1"/>
    </source>
</evidence>
<keyword evidence="1" id="KW-0812">Transmembrane</keyword>
<organism evidence="2 3">
    <name type="scientific">Actinomyces respiraculi</name>
    <dbReference type="NCBI Taxonomy" id="2744574"/>
    <lineage>
        <taxon>Bacteria</taxon>
        <taxon>Bacillati</taxon>
        <taxon>Actinomycetota</taxon>
        <taxon>Actinomycetes</taxon>
        <taxon>Actinomycetales</taxon>
        <taxon>Actinomycetaceae</taxon>
        <taxon>Actinomyces</taxon>
    </lineage>
</organism>
<dbReference type="RefSeq" id="WP_166858249.1">
    <property type="nucleotide sequence ID" value="NZ_CP063989.1"/>
</dbReference>
<keyword evidence="1" id="KW-0472">Membrane</keyword>
<dbReference type="InterPro" id="IPR008523">
    <property type="entry name" value="DUF805"/>
</dbReference>
<dbReference type="GO" id="GO:0016020">
    <property type="term" value="C:membrane"/>
    <property type="evidence" value="ECO:0007669"/>
    <property type="project" value="InterPro"/>
</dbReference>
<evidence type="ECO:0000256" key="1">
    <source>
        <dbReference type="SAM" id="Phobius"/>
    </source>
</evidence>
<reference evidence="2 3" key="1">
    <citation type="submission" date="2020-11" db="EMBL/GenBank/DDBJ databases">
        <title>Actinomyces sp. ZJ750.</title>
        <authorList>
            <person name="Zhou J."/>
        </authorList>
    </citation>
    <scope>NUCLEOTIDE SEQUENCE [LARGE SCALE GENOMIC DNA]</scope>
    <source>
        <strain evidence="2 3">ZJ750</strain>
    </source>
</reference>
<dbReference type="EMBL" id="CP063989">
    <property type="protein sequence ID" value="QPL05340.1"/>
    <property type="molecule type" value="Genomic_DNA"/>
</dbReference>
<feature type="transmembrane region" description="Helical" evidence="1">
    <location>
        <begin position="46"/>
        <end position="67"/>
    </location>
</feature>
<dbReference type="Pfam" id="PF05656">
    <property type="entry name" value="DUF805"/>
    <property type="match status" value="1"/>
</dbReference>
<proteinExistence type="predicted"/>
<keyword evidence="3" id="KW-1185">Reference proteome</keyword>